<comment type="caution">
    <text evidence="2">The sequence shown here is derived from an EMBL/GenBank/DDBJ whole genome shotgun (WGS) entry which is preliminary data.</text>
</comment>
<accession>A0A4Z2IBT6</accession>
<evidence type="ECO:0000256" key="1">
    <source>
        <dbReference type="SAM" id="MobiDB-lite"/>
    </source>
</evidence>
<dbReference type="Proteomes" id="UP000314294">
    <property type="component" value="Unassembled WGS sequence"/>
</dbReference>
<organism evidence="2 3">
    <name type="scientific">Liparis tanakae</name>
    <name type="common">Tanaka's snailfish</name>
    <dbReference type="NCBI Taxonomy" id="230148"/>
    <lineage>
        <taxon>Eukaryota</taxon>
        <taxon>Metazoa</taxon>
        <taxon>Chordata</taxon>
        <taxon>Craniata</taxon>
        <taxon>Vertebrata</taxon>
        <taxon>Euteleostomi</taxon>
        <taxon>Actinopterygii</taxon>
        <taxon>Neopterygii</taxon>
        <taxon>Teleostei</taxon>
        <taxon>Neoteleostei</taxon>
        <taxon>Acanthomorphata</taxon>
        <taxon>Eupercaria</taxon>
        <taxon>Perciformes</taxon>
        <taxon>Cottioidei</taxon>
        <taxon>Cottales</taxon>
        <taxon>Liparidae</taxon>
        <taxon>Liparis</taxon>
    </lineage>
</organism>
<dbReference type="AlphaFoldDB" id="A0A4Z2IBT6"/>
<proteinExistence type="predicted"/>
<keyword evidence="3" id="KW-1185">Reference proteome</keyword>
<sequence length="104" mass="11300">MRKRGCHGYSPSTTCQLGPRPARESVHLAARRRRKLPLSDSSNTLRICGIRSLGWVPGMMEPGSGLRAPGSGPVFIPVTQDHGAASSLSLILECWAFWSEALKQ</sequence>
<reference evidence="2 3" key="1">
    <citation type="submission" date="2019-03" db="EMBL/GenBank/DDBJ databases">
        <title>First draft genome of Liparis tanakae, snailfish: a comprehensive survey of snailfish specific genes.</title>
        <authorList>
            <person name="Kim W."/>
            <person name="Song I."/>
            <person name="Jeong J.-H."/>
            <person name="Kim D."/>
            <person name="Kim S."/>
            <person name="Ryu S."/>
            <person name="Song J.Y."/>
            <person name="Lee S.K."/>
        </authorList>
    </citation>
    <scope>NUCLEOTIDE SEQUENCE [LARGE SCALE GENOMIC DNA]</scope>
    <source>
        <tissue evidence="2">Muscle</tissue>
    </source>
</reference>
<evidence type="ECO:0000313" key="3">
    <source>
        <dbReference type="Proteomes" id="UP000314294"/>
    </source>
</evidence>
<name>A0A4Z2IBT6_9TELE</name>
<gene>
    <name evidence="2" type="ORF">EYF80_014904</name>
</gene>
<evidence type="ECO:0000313" key="2">
    <source>
        <dbReference type="EMBL" id="TNN74804.1"/>
    </source>
</evidence>
<protein>
    <submittedName>
        <fullName evidence="2">Uncharacterized protein</fullName>
    </submittedName>
</protein>
<dbReference type="EMBL" id="SRLO01000110">
    <property type="protein sequence ID" value="TNN74804.1"/>
    <property type="molecule type" value="Genomic_DNA"/>
</dbReference>
<feature type="region of interest" description="Disordered" evidence="1">
    <location>
        <begin position="1"/>
        <end position="22"/>
    </location>
</feature>